<dbReference type="RefSeq" id="WP_234868280.1">
    <property type="nucleotide sequence ID" value="NZ_JAKEVY010000006.1"/>
</dbReference>
<evidence type="ECO:0000313" key="3">
    <source>
        <dbReference type="Proteomes" id="UP001200145"/>
    </source>
</evidence>
<keyword evidence="3" id="KW-1185">Reference proteome</keyword>
<dbReference type="SUPFAM" id="SSF48452">
    <property type="entry name" value="TPR-like"/>
    <property type="match status" value="1"/>
</dbReference>
<organism evidence="2 3">
    <name type="scientific">Flavihumibacter fluminis</name>
    <dbReference type="NCBI Taxonomy" id="2909236"/>
    <lineage>
        <taxon>Bacteria</taxon>
        <taxon>Pseudomonadati</taxon>
        <taxon>Bacteroidota</taxon>
        <taxon>Chitinophagia</taxon>
        <taxon>Chitinophagales</taxon>
        <taxon>Chitinophagaceae</taxon>
        <taxon>Flavihumibacter</taxon>
    </lineage>
</organism>
<accession>A0ABS9BN87</accession>
<comment type="caution">
    <text evidence="2">The sequence shown here is derived from an EMBL/GenBank/DDBJ whole genome shotgun (WGS) entry which is preliminary data.</text>
</comment>
<feature type="transmembrane region" description="Helical" evidence="1">
    <location>
        <begin position="75"/>
        <end position="92"/>
    </location>
</feature>
<dbReference type="EMBL" id="JAKEVY010000006">
    <property type="protein sequence ID" value="MCF1716800.1"/>
    <property type="molecule type" value="Genomic_DNA"/>
</dbReference>
<gene>
    <name evidence="2" type="ORF">L0U88_19315</name>
</gene>
<proteinExistence type="predicted"/>
<evidence type="ECO:0000313" key="2">
    <source>
        <dbReference type="EMBL" id="MCF1716800.1"/>
    </source>
</evidence>
<protein>
    <submittedName>
        <fullName evidence="2">Tetratricopeptide repeat protein</fullName>
    </submittedName>
</protein>
<sequence length="240" mass="27913">MDTPDLLNRYFEGSLSPEEKKALQEALDADPVLKEEWLFRKELQAGLHILQRKQDKVMLRKWDAERKNRFTVKKLLAVAALFAAIAVIYWIYSGQQQHNKLYTDYFQAYPNVIHPTVRGETTNTGNGTIRQAFQLYEQGDYEAAGKLFEKVYNLNQEDYALFYMAICRMETGELKQAIQILESIQWKKDEYALKSWGEWYRALAYLKSDQTQLAKEILSALSKENHPSATMAIKLLSQLN</sequence>
<dbReference type="InterPro" id="IPR011990">
    <property type="entry name" value="TPR-like_helical_dom_sf"/>
</dbReference>
<keyword evidence="1" id="KW-1133">Transmembrane helix</keyword>
<reference evidence="2 3" key="1">
    <citation type="submission" date="2022-01" db="EMBL/GenBank/DDBJ databases">
        <title>Flavihumibacter sp. nov., isolated from sediment of a river.</title>
        <authorList>
            <person name="Liu H."/>
        </authorList>
    </citation>
    <scope>NUCLEOTIDE SEQUENCE [LARGE SCALE GENOMIC DNA]</scope>
    <source>
        <strain evidence="2 3">RY-1</strain>
    </source>
</reference>
<dbReference type="Proteomes" id="UP001200145">
    <property type="component" value="Unassembled WGS sequence"/>
</dbReference>
<dbReference type="Gene3D" id="1.25.40.10">
    <property type="entry name" value="Tetratricopeptide repeat domain"/>
    <property type="match status" value="1"/>
</dbReference>
<name>A0ABS9BN87_9BACT</name>
<dbReference type="Pfam" id="PF14559">
    <property type="entry name" value="TPR_19"/>
    <property type="match status" value="1"/>
</dbReference>
<evidence type="ECO:0000256" key="1">
    <source>
        <dbReference type="SAM" id="Phobius"/>
    </source>
</evidence>
<keyword evidence="1" id="KW-0812">Transmembrane</keyword>
<keyword evidence="1" id="KW-0472">Membrane</keyword>